<dbReference type="GO" id="GO:0072686">
    <property type="term" value="C:mitotic spindle"/>
    <property type="evidence" value="ECO:0007669"/>
    <property type="project" value="TreeGrafter"/>
</dbReference>
<dbReference type="GO" id="GO:0005737">
    <property type="term" value="C:cytoplasm"/>
    <property type="evidence" value="ECO:0007669"/>
    <property type="project" value="TreeGrafter"/>
</dbReference>
<reference evidence="7" key="1">
    <citation type="journal article" date="2014" name="Nat. Genet.">
        <title>Genome and transcriptome of the porcine whipworm Trichuris suis.</title>
        <authorList>
            <person name="Jex A.R."/>
            <person name="Nejsum P."/>
            <person name="Schwarz E.M."/>
            <person name="Hu L."/>
            <person name="Young N.D."/>
            <person name="Hall R.S."/>
            <person name="Korhonen P.K."/>
            <person name="Liao S."/>
            <person name="Thamsborg S."/>
            <person name="Xia J."/>
            <person name="Xu P."/>
            <person name="Wang S."/>
            <person name="Scheerlinck J.P."/>
            <person name="Hofmann A."/>
            <person name="Sternberg P.W."/>
            <person name="Wang J."/>
            <person name="Gasser R.B."/>
        </authorList>
    </citation>
    <scope>NUCLEOTIDE SEQUENCE [LARGE SCALE GENOMIC DNA]</scope>
    <source>
        <strain evidence="7">DCEP-RM93F</strain>
    </source>
</reference>
<dbReference type="GO" id="GO:0004197">
    <property type="term" value="F:cysteine-type endopeptidase activity"/>
    <property type="evidence" value="ECO:0007669"/>
    <property type="project" value="InterPro"/>
</dbReference>
<feature type="region of interest" description="Disordered" evidence="5">
    <location>
        <begin position="703"/>
        <end position="729"/>
    </location>
</feature>
<sequence length="1411" mass="158597">MKSFSAKAKHFVDLVGKNRLDEAAELIKGLVDVGFECANSLIISDGTRSRLNWFLFALKNCVVKMKENLHIALIVKISDILEALCEKCDLSGEKDIRATISKLYQQLCVYASRVNGPCYSVCFSARAVLASGGRCPSAWKLWISRKHLAAKMAPEKAETNQCALNYSSFQECFRKLLKVGLMQMEPSSRVATLRGVLVGKIEVAARSSVALISFLSNCPSVANSYEFKLLTDVLKSQPLPLERAEALIALSELAARSPSVCSDGSVVSKGDFRASEYLHEAFRVLGDVDECPSKVHCLCKASLLKFLQNLRTLIASDFATPNPVVSCMKTNYANRFCSSSKFDVISGVDKFGPLMTLLKETIQLCQNSLIPRYASAAANERERITELVHNLAAVSLLYGNLTEAIRMLFWLFTTVESVEVYQQLIVAFLVADAPVFCSAFIDNFEGKVRTESKLEESYVQRLRLFGGLCSRDVSAFLLLSSIVAKLKDFQVLHLYGNTVLFCLQLNDNQVSLFKEALDMVSKCKLEEPTDLLSFRNKALCYLSLHCCARRQCMAENIKLLRSSSPGMTSVLLSLKHMRSIMKHHLGETTDIQHFSANCWIDIALYLWLNKELARAYEQAGLIRFSLAYADEGLSLSLRFSSPNWLCAFLGLLFEFESRLYEPANLRSYLSLGYAFYRFRPRPVAAPLACKTVRKLDFDNMSLEDSSEGTNNEKKSNASDDDSASSDSSDLDDFGEFRSFLENRHKGNCNCWGCSNESFQLAEAYLIGRLIELSSQRSARKISLLEKVSEQIAALHQRCLSRLGRALQNLCKEDFFTNCPWSQELDLNAAIRLSILNISLATESVSKLKQRMRKMGSCGDASVYYRLEMKMFSFTLTGAAEPGDLVFATPRTHGNGRNDAMTPSERKKRLDIENCIVEQLNMHALSLYSPWYARAHEWLALNGHKFDNWTIAYHLCEAIAVSSRHLALLEHLSGKFDRTPEFPFVFKDVDSVKNCVSNLEKSWTVVTLYLTADEHAPDLILMRMSSRCDPLIVNLGSAFEVYDAPGELNELDKKNVRSIKLKDKHKFWAARFSCDTQMKNFLEHLEKKWFNVMTPLLRHVSSETLQCAKEELIARFSLAPNMAEALVDGWFLLNEKSFRAFAKQLVSVKSAQAVVKFLNATAKPDEYEQVTNEPDLCMLPIHAIESLRQTPVTRVPSLHFLAFLVNKWSKIPAVVKDNAFYVLNPTRDLAQTQQRFETFFKNLHWQGCVGRDPTTDEIRSALKKDLFVYCGHGSGSRYIKIVESHGDRCHAIVLLMGCSSGRLLPPGRLYEPIGSVTYYQLAQCPNVVALLWDVTDKDTDRMLHALLSIWLQNSLPLDDNESGGEMSAHETKEYTNSLLLALNHARKHCKLKFLTGASILSYGLPVVASLTN</sequence>
<evidence type="ECO:0000256" key="1">
    <source>
        <dbReference type="ARBA" id="ARBA00000451"/>
    </source>
</evidence>
<evidence type="ECO:0000313" key="7">
    <source>
        <dbReference type="EMBL" id="KFD72380.1"/>
    </source>
</evidence>
<feature type="domain" description="Peptidase C50" evidence="6">
    <location>
        <begin position="1215"/>
        <end position="1308"/>
    </location>
</feature>
<dbReference type="Pfam" id="PF03568">
    <property type="entry name" value="Separin_C"/>
    <property type="match status" value="2"/>
</dbReference>
<accession>A0A085NSD4</accession>
<dbReference type="GO" id="GO:0005813">
    <property type="term" value="C:centrosome"/>
    <property type="evidence" value="ECO:0007669"/>
    <property type="project" value="TreeGrafter"/>
</dbReference>
<organism evidence="7">
    <name type="scientific">Trichuris suis</name>
    <name type="common">pig whipworm</name>
    <dbReference type="NCBI Taxonomy" id="68888"/>
    <lineage>
        <taxon>Eukaryota</taxon>
        <taxon>Metazoa</taxon>
        <taxon>Ecdysozoa</taxon>
        <taxon>Nematoda</taxon>
        <taxon>Enoplea</taxon>
        <taxon>Dorylaimia</taxon>
        <taxon>Trichinellida</taxon>
        <taxon>Trichuridae</taxon>
        <taxon>Trichuris</taxon>
    </lineage>
</organism>
<evidence type="ECO:0000256" key="3">
    <source>
        <dbReference type="ARBA" id="ARBA00022801"/>
    </source>
</evidence>
<name>A0A085NSD4_9BILA</name>
<dbReference type="GO" id="GO:0006508">
    <property type="term" value="P:proteolysis"/>
    <property type="evidence" value="ECO:0007669"/>
    <property type="project" value="InterPro"/>
</dbReference>
<dbReference type="GO" id="GO:0051307">
    <property type="term" value="P:meiotic chromosome separation"/>
    <property type="evidence" value="ECO:0007669"/>
    <property type="project" value="TreeGrafter"/>
</dbReference>
<keyword evidence="4" id="KW-0159">Chromosome partition</keyword>
<dbReference type="PANTHER" id="PTHR12792">
    <property type="entry name" value="EXTRA SPINDLE POLES 1-RELATED"/>
    <property type="match status" value="1"/>
</dbReference>
<evidence type="ECO:0000256" key="4">
    <source>
        <dbReference type="ARBA" id="ARBA00022829"/>
    </source>
</evidence>
<dbReference type="InterPro" id="IPR005314">
    <property type="entry name" value="Peptidase_C50"/>
</dbReference>
<comment type="catalytic activity">
    <reaction evidence="1">
        <text>All bonds known to be hydrolyzed by this endopeptidase have arginine in P1 and an acidic residue in P4. P6 is often occupied by an acidic residue or by a hydroxy-amino-acid residue, the phosphorylation of which enhances cleavage.</text>
        <dbReference type="EC" id="3.4.22.49"/>
    </reaction>
</comment>
<dbReference type="GO" id="GO:0005634">
    <property type="term" value="C:nucleus"/>
    <property type="evidence" value="ECO:0007669"/>
    <property type="project" value="InterPro"/>
</dbReference>
<dbReference type="EC" id="3.4.22.49" evidence="2"/>
<proteinExistence type="predicted"/>
<evidence type="ECO:0000256" key="5">
    <source>
        <dbReference type="SAM" id="MobiDB-lite"/>
    </source>
</evidence>
<dbReference type="PROSITE" id="PS51700">
    <property type="entry name" value="SEPARIN"/>
    <property type="match status" value="1"/>
</dbReference>
<feature type="compositionally biased region" description="Acidic residues" evidence="5">
    <location>
        <begin position="718"/>
        <end position="729"/>
    </location>
</feature>
<protein>
    <recommendedName>
        <fullName evidence="2">separase</fullName>
        <ecNumber evidence="2">3.4.22.49</ecNumber>
    </recommendedName>
</protein>
<keyword evidence="3" id="KW-0378">Hydrolase</keyword>
<dbReference type="PANTHER" id="PTHR12792:SF0">
    <property type="entry name" value="SEPARIN"/>
    <property type="match status" value="1"/>
</dbReference>
<dbReference type="EMBL" id="KL367478">
    <property type="protein sequence ID" value="KFD72380.1"/>
    <property type="molecule type" value="Genomic_DNA"/>
</dbReference>
<evidence type="ECO:0000256" key="2">
    <source>
        <dbReference type="ARBA" id="ARBA00012489"/>
    </source>
</evidence>
<dbReference type="InterPro" id="IPR030397">
    <property type="entry name" value="SEPARIN_core_dom"/>
</dbReference>
<dbReference type="Proteomes" id="UP000030758">
    <property type="component" value="Unassembled WGS sequence"/>
</dbReference>
<gene>
    <name evidence="7" type="ORF">M514_01696</name>
</gene>
<evidence type="ECO:0000259" key="6">
    <source>
        <dbReference type="PROSITE" id="PS51700"/>
    </source>
</evidence>